<sequence length="667" mass="74909">MTSWRDTVLKHFVPEVSRLTLVADPDALLTEERLALELRRRGFDLIEFSDSIEFRYAYESQYRSLWDRGERTDLVVALRLPDSAFDGLPYDLLRAGKRLAFDLGNLFPHFSYPVLQSLDRSLLDALFEAQTRAAPDRMGDNATKDYVLRHVFGMAAELIATDVDLLRALLRLHYRSTPLPTALSARLVQVLKAQSTFRNWPLEAIVADEATFYAFLQERWPAYLRHHDNSGFREEGAEYGLAYPGPDRLPFGHHDIRVYIDNLFVEGKLKPVGVPEGAPRPQGWMQSGIARDAADVNATRIDRLFELIEAERPNEDSRYTDWIAFAQRWAELGALVHSAAGGEVRKRHRRLGEEVNETFARWLEGHYASLINLPPSNPAMVHHVARRIARELEQSKQARAALIVVDGLALDQWITVRRALEERDRELLMHESAIFAWIPTLTSISRQAIFAGRPPLYFPASIHSTNAEGNLWRKQWEDAGFSRGEIAYQRALGDMPASGDIAETLDAALISPKTRLAGLVVDKVDRIMHGMQLGSAGMHNQVAQWCQGGFLSSLIGGLLDRGFDVWLTADHGNIECKGLGRPSEGVIAEIRGERVRIYPTPQLRDQTAAAFSFARKWNPVGMPAESFPLVAQGEGAFVTPGETLVGHGGIAIEEVIVPLVRFERRMA</sequence>
<comment type="caution">
    <text evidence="1">The sequence shown here is derived from an EMBL/GenBank/DDBJ whole genome shotgun (WGS) entry which is preliminary data.</text>
</comment>
<dbReference type="OrthoDB" id="9769734at2"/>
<name>T0IZG9_9SPHN</name>
<proteinExistence type="predicted"/>
<dbReference type="eggNOG" id="COG1524">
    <property type="taxonomic scope" value="Bacteria"/>
</dbReference>
<accession>T0IZG9</accession>
<evidence type="ECO:0000313" key="2">
    <source>
        <dbReference type="Proteomes" id="UP000015531"/>
    </source>
</evidence>
<organism evidence="1 2">
    <name type="scientific">Sphingobium lactosutens DS20</name>
    <dbReference type="NCBI Taxonomy" id="1331060"/>
    <lineage>
        <taxon>Bacteria</taxon>
        <taxon>Pseudomonadati</taxon>
        <taxon>Pseudomonadota</taxon>
        <taxon>Alphaproteobacteria</taxon>
        <taxon>Sphingomonadales</taxon>
        <taxon>Sphingomonadaceae</taxon>
        <taxon>Sphingobium</taxon>
    </lineage>
</organism>
<evidence type="ECO:0000313" key="1">
    <source>
        <dbReference type="EMBL" id="EQB15094.1"/>
    </source>
</evidence>
<dbReference type="RefSeq" id="WP_021225972.1">
    <property type="nucleotide sequence ID" value="NZ_ATDP01000088.1"/>
</dbReference>
<protein>
    <submittedName>
        <fullName evidence="1">Uncharacterized protein</fullName>
    </submittedName>
</protein>
<dbReference type="InterPro" id="IPR017850">
    <property type="entry name" value="Alkaline_phosphatase_core_sf"/>
</dbReference>
<keyword evidence="2" id="KW-1185">Reference proteome</keyword>
<gene>
    <name evidence="1" type="ORF">RLDS_11420</name>
</gene>
<dbReference type="PATRIC" id="fig|1331060.3.peg.2166"/>
<dbReference type="AlphaFoldDB" id="T0IZG9"/>
<dbReference type="EMBL" id="ATDP01000088">
    <property type="protein sequence ID" value="EQB15094.1"/>
    <property type="molecule type" value="Genomic_DNA"/>
</dbReference>
<reference evidence="1 2" key="1">
    <citation type="journal article" date="2013" name="Genome Announc.">
        <title>Draft Genome Sequence of Sphingobium lactosutens Strain DS20T, Isolated from a Hexachlorocyclohexane Dumpsite.</title>
        <authorList>
            <person name="Kumar R."/>
            <person name="Dwivedi V."/>
            <person name="Negi V."/>
            <person name="Khurana J.P."/>
            <person name="Lal R."/>
        </authorList>
    </citation>
    <scope>NUCLEOTIDE SEQUENCE [LARGE SCALE GENOMIC DNA]</scope>
    <source>
        <strain evidence="1 2">DS20</strain>
    </source>
</reference>
<dbReference type="SUPFAM" id="SSF53649">
    <property type="entry name" value="Alkaline phosphatase-like"/>
    <property type="match status" value="1"/>
</dbReference>
<dbReference type="NCBIfam" id="NF033449">
    <property type="entry name" value="BREX_PglZ_3"/>
    <property type="match status" value="1"/>
</dbReference>
<dbReference type="Proteomes" id="UP000015531">
    <property type="component" value="Unassembled WGS sequence"/>
</dbReference>
<dbReference type="Pfam" id="PF08665">
    <property type="entry name" value="PglZ"/>
    <property type="match status" value="1"/>
</dbReference>